<keyword evidence="2" id="KW-1185">Reference proteome</keyword>
<dbReference type="InterPro" id="IPR011467">
    <property type="entry name" value="DUF1573"/>
</dbReference>
<dbReference type="PANTHER" id="PTHR37833">
    <property type="entry name" value="LIPOPROTEIN-RELATED"/>
    <property type="match status" value="1"/>
</dbReference>
<dbReference type="Pfam" id="PF07610">
    <property type="entry name" value="DUF1573"/>
    <property type="match status" value="2"/>
</dbReference>
<dbReference type="PANTHER" id="PTHR37833:SF1">
    <property type="entry name" value="SIGNAL PEPTIDE PROTEIN"/>
    <property type="match status" value="1"/>
</dbReference>
<gene>
    <name evidence="1" type="ORF">AHMF7605_27505</name>
</gene>
<evidence type="ECO:0000313" key="1">
    <source>
        <dbReference type="EMBL" id="PSR56973.1"/>
    </source>
</evidence>
<sequence>MKVIRLLLFGICLLFIQNFSWAQGILKFEKETHEFGIIAEGGQATYQFKFKNTGNQPVVISNVQPSCGCTTPDWTKEPILPGKSGMVKAVYNSAGRPGAFHKSITVTSNAAPPTQALFIQGTVAEAGSVAVRTTYTPAQKVNSPRLFLAKNNHDFGKLELGQKANATFIIKNTGKQPLIIQGLKSPCNCINYRIPTSEIAPGKEENLELTYTQRLLGEQTERVSFITNDIVSSETTLTLKAKVVESLNTISIIKESSAAVPFK</sequence>
<evidence type="ECO:0008006" key="3">
    <source>
        <dbReference type="Google" id="ProtNLM"/>
    </source>
</evidence>
<dbReference type="RefSeq" id="WP_106933144.1">
    <property type="nucleotide sequence ID" value="NZ_PYFT01000001.1"/>
</dbReference>
<protein>
    <recommendedName>
        <fullName evidence="3">DUF1573 domain-containing protein</fullName>
    </recommendedName>
</protein>
<dbReference type="InterPro" id="IPR013783">
    <property type="entry name" value="Ig-like_fold"/>
</dbReference>
<reference evidence="1 2" key="1">
    <citation type="submission" date="2018-03" db="EMBL/GenBank/DDBJ databases">
        <title>Adhaeribacter sp. HMF7605 Genome sequencing and assembly.</title>
        <authorList>
            <person name="Kang H."/>
            <person name="Kang J."/>
            <person name="Cha I."/>
            <person name="Kim H."/>
            <person name="Joh K."/>
        </authorList>
    </citation>
    <scope>NUCLEOTIDE SEQUENCE [LARGE SCALE GENOMIC DNA]</scope>
    <source>
        <strain evidence="1 2">HMF7605</strain>
    </source>
</reference>
<evidence type="ECO:0000313" key="2">
    <source>
        <dbReference type="Proteomes" id="UP000240357"/>
    </source>
</evidence>
<dbReference type="OrthoDB" id="826619at2"/>
<organism evidence="1 2">
    <name type="scientific">Adhaeribacter arboris</name>
    <dbReference type="NCBI Taxonomy" id="2072846"/>
    <lineage>
        <taxon>Bacteria</taxon>
        <taxon>Pseudomonadati</taxon>
        <taxon>Bacteroidota</taxon>
        <taxon>Cytophagia</taxon>
        <taxon>Cytophagales</taxon>
        <taxon>Hymenobacteraceae</taxon>
        <taxon>Adhaeribacter</taxon>
    </lineage>
</organism>
<dbReference type="AlphaFoldDB" id="A0A2T2YN87"/>
<dbReference type="Gene3D" id="2.60.40.10">
    <property type="entry name" value="Immunoglobulins"/>
    <property type="match status" value="2"/>
</dbReference>
<dbReference type="Proteomes" id="UP000240357">
    <property type="component" value="Unassembled WGS sequence"/>
</dbReference>
<dbReference type="EMBL" id="PYFT01000001">
    <property type="protein sequence ID" value="PSR56973.1"/>
    <property type="molecule type" value="Genomic_DNA"/>
</dbReference>
<accession>A0A2T2YN87</accession>
<name>A0A2T2YN87_9BACT</name>
<proteinExistence type="predicted"/>
<dbReference type="NCBIfam" id="NF012200">
    <property type="entry name" value="choice_anch_D"/>
    <property type="match status" value="1"/>
</dbReference>
<comment type="caution">
    <text evidence="1">The sequence shown here is derived from an EMBL/GenBank/DDBJ whole genome shotgun (WGS) entry which is preliminary data.</text>
</comment>